<name>A0A3A9Z2H4_9ACTN</name>
<evidence type="ECO:0000313" key="3">
    <source>
        <dbReference type="Proteomes" id="UP000281726"/>
    </source>
</evidence>
<protein>
    <submittedName>
        <fullName evidence="2">Uncharacterized protein</fullName>
    </submittedName>
</protein>
<gene>
    <name evidence="2" type="ORF">D7223_24290</name>
</gene>
<dbReference type="Proteomes" id="UP000281726">
    <property type="component" value="Unassembled WGS sequence"/>
</dbReference>
<evidence type="ECO:0000313" key="2">
    <source>
        <dbReference type="EMBL" id="RKN41557.1"/>
    </source>
</evidence>
<feature type="region of interest" description="Disordered" evidence="1">
    <location>
        <begin position="31"/>
        <end position="62"/>
    </location>
</feature>
<keyword evidence="3" id="KW-1185">Reference proteome</keyword>
<sequence>MALGGGVVKAEGLGDDRCRGLEDELVQCGQAAGNGGDAEVADERADRAGSQRLTGAASGEQPAGVAVGGGAHVGALVT</sequence>
<accession>A0A3A9Z2H4</accession>
<proteinExistence type="predicted"/>
<reference evidence="2 3" key="1">
    <citation type="journal article" date="2004" name="Syst. Appl. Microbiol.">
        <title>Cryptoendolithic actinomycetes from antarctic sandstone rock samples: Micromonospora endolithica sp. nov. and two isolates related to Micromonospora coerulea Jensen 1932.</title>
        <authorList>
            <person name="Hirsch P."/>
            <person name="Mevs U."/>
            <person name="Kroppenstedt R.M."/>
            <person name="Schumann P."/>
            <person name="Stackebrandt E."/>
        </authorList>
    </citation>
    <scope>NUCLEOTIDE SEQUENCE [LARGE SCALE GENOMIC DNA]</scope>
    <source>
        <strain evidence="2 3">JCM 12677</strain>
    </source>
</reference>
<dbReference type="EMBL" id="RBAK01000011">
    <property type="protein sequence ID" value="RKN41557.1"/>
    <property type="molecule type" value="Genomic_DNA"/>
</dbReference>
<organism evidence="2 3">
    <name type="scientific">Micromonospora endolithica</name>
    <dbReference type="NCBI Taxonomy" id="230091"/>
    <lineage>
        <taxon>Bacteria</taxon>
        <taxon>Bacillati</taxon>
        <taxon>Actinomycetota</taxon>
        <taxon>Actinomycetes</taxon>
        <taxon>Micromonosporales</taxon>
        <taxon>Micromonosporaceae</taxon>
        <taxon>Micromonospora</taxon>
    </lineage>
</organism>
<evidence type="ECO:0000256" key="1">
    <source>
        <dbReference type="SAM" id="MobiDB-lite"/>
    </source>
</evidence>
<dbReference type="AlphaFoldDB" id="A0A3A9Z2H4"/>
<comment type="caution">
    <text evidence="2">The sequence shown here is derived from an EMBL/GenBank/DDBJ whole genome shotgun (WGS) entry which is preliminary data.</text>
</comment>